<dbReference type="EMBL" id="NHPB01000002">
    <property type="protein sequence ID" value="OYR73507.1"/>
    <property type="molecule type" value="Genomic_DNA"/>
</dbReference>
<sequence>MSTQPSELTMMVYEYLNRSTDPAATTTSENRSSWVDSSVYVDDYGNKLVDRLLAAERHPGETFETVLHPSPETIIPAFIADVAVRYDDIVGFAAPSSQLYDDLFYAMYAAMTEIGAVLTTKYPRHKVRSRLSTMDPLVIDSTPGAETDGGVDVATTDAGPVRCGDLTSLGVAAERATTQLATGDRTGTFAIATLTQLLAHHDPTALDRFLHELVGQWRNQDVGGLIHLPPASDIDGSSWFGSAHFDYVVEMRTGDGQIEARVCGKRDVAPTWQVVGSAPCSDSEASAQAVERQPPGIVDEDGGESTPK</sequence>
<feature type="region of interest" description="Disordered" evidence="1">
    <location>
        <begin position="277"/>
        <end position="308"/>
    </location>
</feature>
<reference evidence="2 3" key="1">
    <citation type="journal article" date="2014" name="Front. Microbiol.">
        <title>Population and genomic analysis of the genus Halorubrum.</title>
        <authorList>
            <person name="Fullmer M.S."/>
            <person name="Soucy S.M."/>
            <person name="Swithers K.S."/>
            <person name="Makkay A.M."/>
            <person name="Wheeler R."/>
            <person name="Ventosa A."/>
            <person name="Gogarten J.P."/>
            <person name="Papke R.T."/>
        </authorList>
    </citation>
    <scope>NUCLEOTIDE SEQUENCE [LARGE SCALE GENOMIC DNA]</scope>
    <source>
        <strain evidence="2 3">G37</strain>
    </source>
</reference>
<dbReference type="Proteomes" id="UP000216758">
    <property type="component" value="Unassembled WGS sequence"/>
</dbReference>
<dbReference type="InterPro" id="IPR055927">
    <property type="entry name" value="DUF7504"/>
</dbReference>
<accession>A0A256JZ77</accession>
<feature type="compositionally biased region" description="Acidic residues" evidence="1">
    <location>
        <begin position="298"/>
        <end position="308"/>
    </location>
</feature>
<protein>
    <submittedName>
        <fullName evidence="2">Uncharacterized protein</fullName>
    </submittedName>
</protein>
<dbReference type="AlphaFoldDB" id="A0A256JZ77"/>
<evidence type="ECO:0000313" key="3">
    <source>
        <dbReference type="Proteomes" id="UP000216758"/>
    </source>
</evidence>
<gene>
    <name evidence="2" type="ORF">DJ78_00180</name>
</gene>
<name>A0A256JZ77_HALEZ</name>
<proteinExistence type="predicted"/>
<evidence type="ECO:0000313" key="2">
    <source>
        <dbReference type="EMBL" id="OYR73507.1"/>
    </source>
</evidence>
<evidence type="ECO:0000256" key="1">
    <source>
        <dbReference type="SAM" id="MobiDB-lite"/>
    </source>
</evidence>
<organism evidence="2 3">
    <name type="scientific">Halorubrum ezzemoulense</name>
    <name type="common">Halorubrum chaoviator</name>
    <dbReference type="NCBI Taxonomy" id="337243"/>
    <lineage>
        <taxon>Archaea</taxon>
        <taxon>Methanobacteriati</taxon>
        <taxon>Methanobacteriota</taxon>
        <taxon>Stenosarchaea group</taxon>
        <taxon>Halobacteria</taxon>
        <taxon>Halobacteriales</taxon>
        <taxon>Haloferacaceae</taxon>
        <taxon>Halorubrum</taxon>
    </lineage>
</organism>
<comment type="caution">
    <text evidence="2">The sequence shown here is derived from an EMBL/GenBank/DDBJ whole genome shotgun (WGS) entry which is preliminary data.</text>
</comment>
<dbReference type="Pfam" id="PF24336">
    <property type="entry name" value="DUF7504"/>
    <property type="match status" value="1"/>
</dbReference>